<dbReference type="OrthoDB" id="9766909at2"/>
<dbReference type="GO" id="GO:0008955">
    <property type="term" value="F:peptidoglycan glycosyltransferase activity"/>
    <property type="evidence" value="ECO:0007669"/>
    <property type="project" value="UniProtKB-EC"/>
</dbReference>
<protein>
    <submittedName>
        <fullName evidence="12">Penicillin-binding protein</fullName>
    </submittedName>
</protein>
<dbReference type="GO" id="GO:0009002">
    <property type="term" value="F:serine-type D-Ala-D-Ala carboxypeptidase activity"/>
    <property type="evidence" value="ECO:0007669"/>
    <property type="project" value="UniProtKB-EC"/>
</dbReference>
<organism evidence="12 13">
    <name type="scientific">Cellulomonas bogoriensis 69B4 = DSM 16987</name>
    <dbReference type="NCBI Taxonomy" id="1386082"/>
    <lineage>
        <taxon>Bacteria</taxon>
        <taxon>Bacillati</taxon>
        <taxon>Actinomycetota</taxon>
        <taxon>Actinomycetes</taxon>
        <taxon>Micrococcales</taxon>
        <taxon>Cellulomonadaceae</taxon>
        <taxon>Cellulomonas</taxon>
    </lineage>
</organism>
<evidence type="ECO:0000256" key="8">
    <source>
        <dbReference type="ARBA" id="ARBA00049902"/>
    </source>
</evidence>
<evidence type="ECO:0000256" key="4">
    <source>
        <dbReference type="ARBA" id="ARBA00022679"/>
    </source>
</evidence>
<dbReference type="Pfam" id="PF03793">
    <property type="entry name" value="PASTA"/>
    <property type="match status" value="2"/>
</dbReference>
<name>A0A0A0BQK7_9CELL</name>
<dbReference type="GO" id="GO:0009252">
    <property type="term" value="P:peptidoglycan biosynthetic process"/>
    <property type="evidence" value="ECO:0007669"/>
    <property type="project" value="TreeGrafter"/>
</dbReference>
<keyword evidence="6" id="KW-0511">Multifunctional enzyme</keyword>
<keyword evidence="4" id="KW-0808">Transferase</keyword>
<evidence type="ECO:0000256" key="3">
    <source>
        <dbReference type="ARBA" id="ARBA00022676"/>
    </source>
</evidence>
<evidence type="ECO:0000256" key="6">
    <source>
        <dbReference type="ARBA" id="ARBA00023268"/>
    </source>
</evidence>
<dbReference type="Gene3D" id="3.40.710.10">
    <property type="entry name" value="DD-peptidase/beta-lactamase superfamily"/>
    <property type="match status" value="1"/>
</dbReference>
<evidence type="ECO:0000256" key="2">
    <source>
        <dbReference type="ARBA" id="ARBA00022670"/>
    </source>
</evidence>
<feature type="non-terminal residue" evidence="12">
    <location>
        <position position="1"/>
    </location>
</feature>
<feature type="domain" description="PASTA" evidence="11">
    <location>
        <begin position="673"/>
        <end position="737"/>
    </location>
</feature>
<dbReference type="InterPro" id="IPR012338">
    <property type="entry name" value="Beta-lactam/transpept-like"/>
</dbReference>
<comment type="catalytic activity">
    <reaction evidence="7">
        <text>Preferential cleavage: (Ac)2-L-Lys-D-Ala-|-D-Ala. Also transpeptidation of peptidyl-alanyl moieties that are N-acyl substituents of D-alanine.</text>
        <dbReference type="EC" id="3.4.16.4"/>
    </reaction>
</comment>
<feature type="compositionally biased region" description="Gly residues" evidence="9">
    <location>
        <begin position="1"/>
        <end position="36"/>
    </location>
</feature>
<keyword evidence="2" id="KW-0645">Protease</keyword>
<dbReference type="InterPro" id="IPR036950">
    <property type="entry name" value="PBP_transglycosylase"/>
</dbReference>
<gene>
    <name evidence="12" type="ORF">N869_07210</name>
</gene>
<dbReference type="SUPFAM" id="SSF53955">
    <property type="entry name" value="Lysozyme-like"/>
    <property type="match status" value="1"/>
</dbReference>
<sequence length="866" mass="91193">GGSRGGSGGGSGGGRGGSGGGRGGSGGGGPRGGGARPGLIDYPRAGKTGIRRWLPSWRLILGLFLTGLALVIAAVAVAYAMTPIPDPDDFAEVQTTTVYYSDGETEMGTFSVQNRVILPGDEIPQHVRDTAVAAEDRTFYENPGINPTGIVRAFINNARGGSRQGGSSITQQYAERYYFGESDDNYWGKVQEALLAVKLSRQQDKPEILANYLNTIYYGRDAYGIETAAQAYFGISARDLTTAQSGVLMALLPSPNNWDPHSNQKQNEFRWNNLMDGMVIIGAMTQAERDELVYPIDDVIEHQRSNRMAGPQGYLLSLVENELSSASSISSEQLRQRGYRVVTTIDKPMQDSLVRAVEDMPEDTPENLRTAVVTLEPESGAIRALYGGPDYLTIARNAVTQDIAQAGSTFKSFTLVAFLEQGHSLRSYYNGNTDMEFEGFENPVRNFGGGNFGNIDVVRATADSVNTVYVQMNEEVGPGATRDVAVRAGIPEDANGLDAYLSNTLGTASPHPLDMARAYNTFAAGGIRTDTHIVDFAETLDGNRVYEGAGTPERVFEADIMADTTYALSQVVQAGSATRVREMGRPVAGKTGTSNDNFSAWFVGYTPQLTTAVAMYQVGEQGNPEQITPFGGHSQITGGSMPATVWTNYMSAAMEGMEVRQFPARADTGEPNTPPVVDVPSVAGMTEDEARQALEAVGFSVQVSQDDHPDVPAGIVIGSNPSGQAQIGSTVTIVVSTGPGVVQVPDVTGLPEGDARARLEEAGLSVRVNRQRSEDVQEGRVISAMPGGQVEPGSTITLLVSDGPPPRQEPPPQPEPPQPEPQPTEPPGDGDGDGEGNGGGGGGGGQESGAGQPGGGWGGGGGGGNP</sequence>
<keyword evidence="5" id="KW-0378">Hydrolase</keyword>
<evidence type="ECO:0000313" key="13">
    <source>
        <dbReference type="Proteomes" id="UP000054314"/>
    </source>
</evidence>
<evidence type="ECO:0000256" key="7">
    <source>
        <dbReference type="ARBA" id="ARBA00034000"/>
    </source>
</evidence>
<feature type="region of interest" description="Disordered" evidence="9">
    <location>
        <begin position="770"/>
        <end position="866"/>
    </location>
</feature>
<feature type="compositionally biased region" description="Gly residues" evidence="9">
    <location>
        <begin position="835"/>
        <end position="866"/>
    </location>
</feature>
<dbReference type="GO" id="GO:0030288">
    <property type="term" value="C:outer membrane-bounded periplasmic space"/>
    <property type="evidence" value="ECO:0007669"/>
    <property type="project" value="TreeGrafter"/>
</dbReference>
<dbReference type="Gene3D" id="3.30.10.20">
    <property type="match status" value="2"/>
</dbReference>
<dbReference type="Pfam" id="PF00905">
    <property type="entry name" value="Transpeptidase"/>
    <property type="match status" value="1"/>
</dbReference>
<reference evidence="12 13" key="1">
    <citation type="submission" date="2013-08" db="EMBL/GenBank/DDBJ databases">
        <title>Genome sequencing of Cellulomonas bogoriensis 69B4.</title>
        <authorList>
            <person name="Chen F."/>
            <person name="Li Y."/>
            <person name="Wang G."/>
        </authorList>
    </citation>
    <scope>NUCLEOTIDE SEQUENCE [LARGE SCALE GENOMIC DNA]</scope>
    <source>
        <strain evidence="12 13">69B4</strain>
    </source>
</reference>
<feature type="transmembrane region" description="Helical" evidence="10">
    <location>
        <begin position="59"/>
        <end position="81"/>
    </location>
</feature>
<comment type="caution">
    <text evidence="12">The sequence shown here is derived from an EMBL/GenBank/DDBJ whole genome shotgun (WGS) entry which is preliminary data.</text>
</comment>
<dbReference type="SUPFAM" id="SSF56601">
    <property type="entry name" value="beta-lactamase/transpeptidase-like"/>
    <property type="match status" value="1"/>
</dbReference>
<dbReference type="Pfam" id="PF00912">
    <property type="entry name" value="Transgly"/>
    <property type="match status" value="1"/>
</dbReference>
<keyword evidence="13" id="KW-1185">Reference proteome</keyword>
<dbReference type="Gene3D" id="1.10.3810.10">
    <property type="entry name" value="Biosynthetic peptidoglycan transglycosylase-like"/>
    <property type="match status" value="1"/>
</dbReference>
<dbReference type="GO" id="GO:0006508">
    <property type="term" value="P:proteolysis"/>
    <property type="evidence" value="ECO:0007669"/>
    <property type="project" value="UniProtKB-KW"/>
</dbReference>
<keyword evidence="3" id="KW-0328">Glycosyltransferase</keyword>
<dbReference type="InterPro" id="IPR001460">
    <property type="entry name" value="PCN-bd_Tpept"/>
</dbReference>
<evidence type="ECO:0000256" key="10">
    <source>
        <dbReference type="SAM" id="Phobius"/>
    </source>
</evidence>
<comment type="catalytic activity">
    <reaction evidence="8">
        <text>[GlcNAc-(1-&gt;4)-Mur2Ac(oyl-L-Ala-gamma-D-Glu-L-Lys-D-Ala-D-Ala)](n)-di-trans,octa-cis-undecaprenyl diphosphate + beta-D-GlcNAc-(1-&gt;4)-Mur2Ac(oyl-L-Ala-gamma-D-Glu-L-Lys-D-Ala-D-Ala)-di-trans,octa-cis-undecaprenyl diphosphate = [GlcNAc-(1-&gt;4)-Mur2Ac(oyl-L-Ala-gamma-D-Glu-L-Lys-D-Ala-D-Ala)](n+1)-di-trans,octa-cis-undecaprenyl diphosphate + di-trans,octa-cis-undecaprenyl diphosphate + H(+)</text>
        <dbReference type="Rhea" id="RHEA:23708"/>
        <dbReference type="Rhea" id="RHEA-COMP:9602"/>
        <dbReference type="Rhea" id="RHEA-COMP:9603"/>
        <dbReference type="ChEBI" id="CHEBI:15378"/>
        <dbReference type="ChEBI" id="CHEBI:58405"/>
        <dbReference type="ChEBI" id="CHEBI:60033"/>
        <dbReference type="ChEBI" id="CHEBI:78435"/>
        <dbReference type="EC" id="2.4.99.28"/>
    </reaction>
</comment>
<keyword evidence="1" id="KW-0121">Carboxypeptidase</keyword>
<dbReference type="EMBL" id="AXCZ01000193">
    <property type="protein sequence ID" value="KGM09394.1"/>
    <property type="molecule type" value="Genomic_DNA"/>
</dbReference>
<keyword evidence="10" id="KW-0472">Membrane</keyword>
<dbReference type="SMART" id="SM00740">
    <property type="entry name" value="PASTA"/>
    <property type="match status" value="2"/>
</dbReference>
<feature type="domain" description="PASTA" evidence="11">
    <location>
        <begin position="738"/>
        <end position="802"/>
    </location>
</feature>
<proteinExistence type="predicted"/>
<evidence type="ECO:0000256" key="5">
    <source>
        <dbReference type="ARBA" id="ARBA00022801"/>
    </source>
</evidence>
<keyword evidence="10" id="KW-1133">Transmembrane helix</keyword>
<dbReference type="CDD" id="cd06577">
    <property type="entry name" value="PASTA_pknB"/>
    <property type="match status" value="2"/>
</dbReference>
<evidence type="ECO:0000259" key="11">
    <source>
        <dbReference type="PROSITE" id="PS51178"/>
    </source>
</evidence>
<feature type="region of interest" description="Disordered" evidence="9">
    <location>
        <begin position="1"/>
        <end position="40"/>
    </location>
</feature>
<evidence type="ECO:0000313" key="12">
    <source>
        <dbReference type="EMBL" id="KGM09394.1"/>
    </source>
</evidence>
<dbReference type="Proteomes" id="UP000054314">
    <property type="component" value="Unassembled WGS sequence"/>
</dbReference>
<dbReference type="GO" id="GO:0008658">
    <property type="term" value="F:penicillin binding"/>
    <property type="evidence" value="ECO:0007669"/>
    <property type="project" value="InterPro"/>
</dbReference>
<dbReference type="PANTHER" id="PTHR32282">
    <property type="entry name" value="BINDING PROTEIN TRANSPEPTIDASE, PUTATIVE-RELATED"/>
    <property type="match status" value="1"/>
</dbReference>
<dbReference type="AlphaFoldDB" id="A0A0A0BQK7"/>
<dbReference type="InterPro" id="IPR001264">
    <property type="entry name" value="Glyco_trans_51"/>
</dbReference>
<dbReference type="PROSITE" id="PS51178">
    <property type="entry name" value="PASTA"/>
    <property type="match status" value="2"/>
</dbReference>
<dbReference type="InterPro" id="IPR005543">
    <property type="entry name" value="PASTA_dom"/>
</dbReference>
<evidence type="ECO:0000256" key="9">
    <source>
        <dbReference type="SAM" id="MobiDB-lite"/>
    </source>
</evidence>
<dbReference type="InterPro" id="IPR023346">
    <property type="entry name" value="Lysozyme-like_dom_sf"/>
</dbReference>
<feature type="compositionally biased region" description="Pro residues" evidence="9">
    <location>
        <begin position="803"/>
        <end position="826"/>
    </location>
</feature>
<dbReference type="InterPro" id="IPR050396">
    <property type="entry name" value="Glycosyltr_51/Transpeptidase"/>
</dbReference>
<keyword evidence="10" id="KW-0812">Transmembrane</keyword>
<accession>A0A0A0BQK7</accession>
<dbReference type="PANTHER" id="PTHR32282:SF34">
    <property type="entry name" value="PENICILLIN-BINDING PROTEIN 1A"/>
    <property type="match status" value="1"/>
</dbReference>
<evidence type="ECO:0000256" key="1">
    <source>
        <dbReference type="ARBA" id="ARBA00022645"/>
    </source>
</evidence>